<feature type="domain" description="Mechanosensitive ion channel MscS C-terminal" evidence="12">
    <location>
        <begin position="667"/>
        <end position="749"/>
    </location>
</feature>
<feature type="transmembrane region" description="Helical" evidence="8">
    <location>
        <begin position="195"/>
        <end position="213"/>
    </location>
</feature>
<evidence type="ECO:0000256" key="1">
    <source>
        <dbReference type="ARBA" id="ARBA00004651"/>
    </source>
</evidence>
<dbReference type="InterPro" id="IPR023408">
    <property type="entry name" value="MscS_beta-dom_sf"/>
</dbReference>
<dbReference type="GO" id="GO:0008381">
    <property type="term" value="F:mechanosensitive monoatomic ion channel activity"/>
    <property type="evidence" value="ECO:0007669"/>
    <property type="project" value="UniProtKB-ARBA"/>
</dbReference>
<dbReference type="Gene3D" id="2.30.30.60">
    <property type="match status" value="1"/>
</dbReference>
<dbReference type="InterPro" id="IPR052702">
    <property type="entry name" value="MscS-like_channel"/>
</dbReference>
<evidence type="ECO:0000256" key="4">
    <source>
        <dbReference type="ARBA" id="ARBA00022692"/>
    </source>
</evidence>
<evidence type="ECO:0000259" key="12">
    <source>
        <dbReference type="Pfam" id="PF21082"/>
    </source>
</evidence>
<dbReference type="InterPro" id="IPR011014">
    <property type="entry name" value="MscS_channel_TM-2"/>
</dbReference>
<feature type="transmembrane region" description="Helical" evidence="8">
    <location>
        <begin position="234"/>
        <end position="259"/>
    </location>
</feature>
<keyword evidence="6 8" id="KW-0472">Membrane</keyword>
<comment type="similarity">
    <text evidence="2">Belongs to the MscS (TC 1.A.23) family.</text>
</comment>
<dbReference type="SUPFAM" id="SSF50182">
    <property type="entry name" value="Sm-like ribonucleoproteins"/>
    <property type="match status" value="1"/>
</dbReference>
<keyword evidence="5 8" id="KW-1133">Transmembrane helix</keyword>
<reference evidence="13 14" key="1">
    <citation type="submission" date="2018-03" db="EMBL/GenBank/DDBJ databases">
        <title>Genomic Encyclopedia of Archaeal and Bacterial Type Strains, Phase II (KMG-II): from individual species to whole genera.</title>
        <authorList>
            <person name="Goeker M."/>
        </authorList>
    </citation>
    <scope>NUCLEOTIDE SEQUENCE [LARGE SCALE GENOMIC DNA]</scope>
    <source>
        <strain evidence="13 14">DSM 100673</strain>
    </source>
</reference>
<dbReference type="InterPro" id="IPR049278">
    <property type="entry name" value="MS_channel_C"/>
</dbReference>
<feature type="signal peptide" evidence="9">
    <location>
        <begin position="1"/>
        <end position="24"/>
    </location>
</feature>
<dbReference type="PANTHER" id="PTHR30347:SF1">
    <property type="entry name" value="MECHANOSENSITIVE CHANNEL MSCK"/>
    <property type="match status" value="1"/>
</dbReference>
<feature type="transmembrane region" description="Helical" evidence="8">
    <location>
        <begin position="576"/>
        <end position="605"/>
    </location>
</feature>
<feature type="domain" description="Mechanosensitive ion channel MscS" evidence="10">
    <location>
        <begin position="592"/>
        <end position="659"/>
    </location>
</feature>
<dbReference type="InterPro" id="IPR011066">
    <property type="entry name" value="MscS_channel_C_sf"/>
</dbReference>
<evidence type="ECO:0000256" key="2">
    <source>
        <dbReference type="ARBA" id="ARBA00008017"/>
    </source>
</evidence>
<evidence type="ECO:0000259" key="11">
    <source>
        <dbReference type="Pfam" id="PF12607"/>
    </source>
</evidence>
<evidence type="ECO:0000256" key="5">
    <source>
        <dbReference type="ARBA" id="ARBA00022989"/>
    </source>
</evidence>
<feature type="compositionally biased region" description="Acidic residues" evidence="7">
    <location>
        <begin position="787"/>
        <end position="797"/>
    </location>
</feature>
<feature type="chain" id="PRO_5015169177" evidence="9">
    <location>
        <begin position="25"/>
        <end position="804"/>
    </location>
</feature>
<feature type="transmembrane region" description="Helical" evidence="8">
    <location>
        <begin position="456"/>
        <end position="481"/>
    </location>
</feature>
<evidence type="ECO:0000313" key="14">
    <source>
        <dbReference type="Proteomes" id="UP000240418"/>
    </source>
</evidence>
<protein>
    <submittedName>
        <fullName evidence="13">Small-conductance mechanosensitive channel</fullName>
    </submittedName>
</protein>
<feature type="transmembrane region" description="Helical" evidence="8">
    <location>
        <begin position="415"/>
        <end position="435"/>
    </location>
</feature>
<feature type="region of interest" description="Disordered" evidence="7">
    <location>
        <begin position="762"/>
        <end position="804"/>
    </location>
</feature>
<keyword evidence="14" id="KW-1185">Reference proteome</keyword>
<dbReference type="RefSeq" id="WP_165798953.1">
    <property type="nucleotide sequence ID" value="NZ_PYGJ01000019.1"/>
</dbReference>
<evidence type="ECO:0000313" key="13">
    <source>
        <dbReference type="EMBL" id="PSL17247.1"/>
    </source>
</evidence>
<dbReference type="InterPro" id="IPR006685">
    <property type="entry name" value="MscS_channel_2nd"/>
</dbReference>
<feature type="transmembrane region" description="Helical" evidence="8">
    <location>
        <begin position="317"/>
        <end position="335"/>
    </location>
</feature>
<dbReference type="AlphaFoldDB" id="A0A2P8F697"/>
<evidence type="ECO:0000256" key="3">
    <source>
        <dbReference type="ARBA" id="ARBA00022475"/>
    </source>
</evidence>
<dbReference type="EMBL" id="PYGJ01000019">
    <property type="protein sequence ID" value="PSL17247.1"/>
    <property type="molecule type" value="Genomic_DNA"/>
</dbReference>
<dbReference type="Pfam" id="PF21082">
    <property type="entry name" value="MS_channel_3rd"/>
    <property type="match status" value="1"/>
</dbReference>
<evidence type="ECO:0000259" key="10">
    <source>
        <dbReference type="Pfam" id="PF00924"/>
    </source>
</evidence>
<dbReference type="Pfam" id="PF12607">
    <property type="entry name" value="DUF3772"/>
    <property type="match status" value="1"/>
</dbReference>
<proteinExistence type="inferred from homology"/>
<dbReference type="Pfam" id="PF00924">
    <property type="entry name" value="MS_channel_2nd"/>
    <property type="match status" value="1"/>
</dbReference>
<accession>A0A2P8F697</accession>
<comment type="caution">
    <text evidence="13">The sequence shown here is derived from an EMBL/GenBank/DDBJ whole genome shotgun (WGS) entry which is preliminary data.</text>
</comment>
<feature type="transmembrane region" description="Helical" evidence="8">
    <location>
        <begin position="547"/>
        <end position="570"/>
    </location>
</feature>
<dbReference type="Gene3D" id="1.10.287.1260">
    <property type="match status" value="1"/>
</dbReference>
<feature type="transmembrane region" description="Helical" evidence="8">
    <location>
        <begin position="509"/>
        <end position="526"/>
    </location>
</feature>
<evidence type="ECO:0000256" key="8">
    <source>
        <dbReference type="SAM" id="Phobius"/>
    </source>
</evidence>
<dbReference type="Gene3D" id="3.30.70.100">
    <property type="match status" value="1"/>
</dbReference>
<dbReference type="SUPFAM" id="SSF82861">
    <property type="entry name" value="Mechanosensitive channel protein MscS (YggB), transmembrane region"/>
    <property type="match status" value="1"/>
</dbReference>
<evidence type="ECO:0000256" key="7">
    <source>
        <dbReference type="SAM" id="MobiDB-lite"/>
    </source>
</evidence>
<comment type="subcellular location">
    <subcellularLocation>
        <location evidence="1">Cell membrane</location>
        <topology evidence="1">Multi-pass membrane protein</topology>
    </subcellularLocation>
</comment>
<keyword evidence="4 8" id="KW-0812">Transmembrane</keyword>
<evidence type="ECO:0000256" key="6">
    <source>
        <dbReference type="ARBA" id="ARBA00023136"/>
    </source>
</evidence>
<keyword evidence="9" id="KW-0732">Signal</keyword>
<dbReference type="SUPFAM" id="SSF82689">
    <property type="entry name" value="Mechanosensitive channel protein MscS (YggB), C-terminal domain"/>
    <property type="match status" value="1"/>
</dbReference>
<gene>
    <name evidence="13" type="ORF">CLV88_11917</name>
</gene>
<feature type="transmembrane region" description="Helical" evidence="8">
    <location>
        <begin position="388"/>
        <end position="409"/>
    </location>
</feature>
<name>A0A2P8F697_9RHOB</name>
<feature type="transmembrane region" description="Helical" evidence="8">
    <location>
        <begin position="347"/>
        <end position="367"/>
    </location>
</feature>
<dbReference type="GO" id="GO:0005886">
    <property type="term" value="C:plasma membrane"/>
    <property type="evidence" value="ECO:0007669"/>
    <property type="project" value="UniProtKB-SubCell"/>
</dbReference>
<dbReference type="PANTHER" id="PTHR30347">
    <property type="entry name" value="POTASSIUM CHANNEL RELATED"/>
    <property type="match status" value="1"/>
</dbReference>
<evidence type="ECO:0000256" key="9">
    <source>
        <dbReference type="SAM" id="SignalP"/>
    </source>
</evidence>
<keyword evidence="3" id="KW-1003">Cell membrane</keyword>
<dbReference type="InterPro" id="IPR010920">
    <property type="entry name" value="LSM_dom_sf"/>
</dbReference>
<organism evidence="13 14">
    <name type="scientific">Shimia abyssi</name>
    <dbReference type="NCBI Taxonomy" id="1662395"/>
    <lineage>
        <taxon>Bacteria</taxon>
        <taxon>Pseudomonadati</taxon>
        <taxon>Pseudomonadota</taxon>
        <taxon>Alphaproteobacteria</taxon>
        <taxon>Rhodobacterales</taxon>
        <taxon>Roseobacteraceae</taxon>
    </lineage>
</organism>
<dbReference type="InterPro" id="IPR022249">
    <property type="entry name" value="DUF3772"/>
</dbReference>
<sequence length="804" mass="87294">MRLLRHLCLVIATLVVMTGGSVLAQEVPDYGAWEAVADRASEAIQNDRASEPAMASLRDEIADWREVFSEETSRQRVSVQTLQAQLDALGPKPADGVADEAADQRADIEAELAAARKPARTADLARAEAEELIRAIDSLLRNRQLDVLMTQGPSPLIPSTWGKAPGDVYRSFKLIWSEFVTGWAQERHRNELQSSLPVMLFYLAIGIVLIVRGSPWTQRGLSRIVHDKMSAGRWILAFLLSFGQVVLPMLGVLALTKAVYATDLPGFRGDVMLSVLPVVTFELLIAKWLGERIFSRHETPLLQVHLSNREKNIGRSMGVVLGFALAGNTFFAYLARYDEWAPESETMVFFVLMLVAAAALSRVAMLIGRHSQELQGGPEEGRSPIGQMIYLISRFMLIVALAGMVLGMVGMTRMAAFVVFATTKTVLLVAFLLVAQRLIKKIFAALSGNLETDEDSLLAPVLVGTLLVIASTPILALTWGARVSDLTEFWSKVAAGIQLGGTTISPRDVAIFFLIFLIGYGLTRLAQGMMRVSILPKTKIDPGGQNAIVSGLGYVGIFIAALVAINTAGIDLGNVALFAGALSVGIGFGLQTIVSNFVSGIILLIERPVSEGDWIEVGGQMGYVRDISVRSTRIETFDRTDVIVPNSDLISGTVTNYTRGNTVGRVIVPVGVAYGTDTRRIERILGEIANAHPMVLAKPAPSVVFQGFGADSLDFEIRAILRDVNWALSVKSDMNHEIARRFTEEEIEIPFAQRDVWLRNPETLAGRSAPPEDATEKRGDVISPDMSDLDPGEDSGDGGEGASR</sequence>
<dbReference type="Proteomes" id="UP000240418">
    <property type="component" value="Unassembled WGS sequence"/>
</dbReference>
<feature type="domain" description="DUF3772" evidence="11">
    <location>
        <begin position="120"/>
        <end position="172"/>
    </location>
</feature>